<feature type="compositionally biased region" description="Basic and acidic residues" evidence="1">
    <location>
        <begin position="140"/>
        <end position="153"/>
    </location>
</feature>
<dbReference type="Gene3D" id="1.25.40.10">
    <property type="entry name" value="Tetratricopeptide repeat domain"/>
    <property type="match status" value="1"/>
</dbReference>
<dbReference type="VEuPathDB" id="AmoebaDB:ACA1_055630"/>
<gene>
    <name evidence="2" type="ORF">ACA1_055630</name>
</gene>
<dbReference type="InterPro" id="IPR011990">
    <property type="entry name" value="TPR-like_helical_dom_sf"/>
</dbReference>
<reference evidence="2 3" key="1">
    <citation type="journal article" date="2013" name="Genome Biol.">
        <title>Genome of Acanthamoeba castellanii highlights extensive lateral gene transfer and early evolution of tyrosine kinase signaling.</title>
        <authorList>
            <person name="Clarke M."/>
            <person name="Lohan A.J."/>
            <person name="Liu B."/>
            <person name="Lagkouvardos I."/>
            <person name="Roy S."/>
            <person name="Zafar N."/>
            <person name="Bertelli C."/>
            <person name="Schilde C."/>
            <person name="Kianianmomeni A."/>
            <person name="Burglin T.R."/>
            <person name="Frech C."/>
            <person name="Turcotte B."/>
            <person name="Kopec K.O."/>
            <person name="Synnott J.M."/>
            <person name="Choo C."/>
            <person name="Paponov I."/>
            <person name="Finkler A."/>
            <person name="Soon Heng Tan C."/>
            <person name="Hutchins A.P."/>
            <person name="Weinmeier T."/>
            <person name="Rattei T."/>
            <person name="Chu J.S."/>
            <person name="Gimenez G."/>
            <person name="Irimia M."/>
            <person name="Rigden D.J."/>
            <person name="Fitzpatrick D.A."/>
            <person name="Lorenzo-Morales J."/>
            <person name="Bateman A."/>
            <person name="Chiu C.H."/>
            <person name="Tang P."/>
            <person name="Hegemann P."/>
            <person name="Fromm H."/>
            <person name="Raoult D."/>
            <person name="Greub G."/>
            <person name="Miranda-Saavedra D."/>
            <person name="Chen N."/>
            <person name="Nash P."/>
            <person name="Ginger M.L."/>
            <person name="Horn M."/>
            <person name="Schaap P."/>
            <person name="Caler L."/>
            <person name="Loftus B."/>
        </authorList>
    </citation>
    <scope>NUCLEOTIDE SEQUENCE [LARGE SCALE GENOMIC DNA]</scope>
    <source>
        <strain evidence="2 3">Neff</strain>
    </source>
</reference>
<dbReference type="GeneID" id="14921667"/>
<dbReference type="RefSeq" id="XP_004344200.1">
    <property type="nucleotide sequence ID" value="XM_004344150.1"/>
</dbReference>
<evidence type="ECO:0000256" key="1">
    <source>
        <dbReference type="SAM" id="MobiDB-lite"/>
    </source>
</evidence>
<feature type="compositionally biased region" description="Polar residues" evidence="1">
    <location>
        <begin position="602"/>
        <end position="611"/>
    </location>
</feature>
<organism evidence="2 3">
    <name type="scientific">Acanthamoeba castellanii (strain ATCC 30010 / Neff)</name>
    <dbReference type="NCBI Taxonomy" id="1257118"/>
    <lineage>
        <taxon>Eukaryota</taxon>
        <taxon>Amoebozoa</taxon>
        <taxon>Discosea</taxon>
        <taxon>Longamoebia</taxon>
        <taxon>Centramoebida</taxon>
        <taxon>Acanthamoebidae</taxon>
        <taxon>Acanthamoeba</taxon>
    </lineage>
</organism>
<protein>
    <submittedName>
        <fullName evidence="2">Tetratricopeptide repeat domain containing protein</fullName>
    </submittedName>
</protein>
<sequence>MLNWYLAAAEHQLGHYALSANHASQAIGNLLRTMASVSEVVASFHQHMHDTDVAAARQLPKRLLAALPALEGEEPTLQSIEAQMVVLFNAAVISASAGEVTEAEAAIVTLLKKAVVLHLMTGTAAINRESSPRAAKRRRTEPTKEESETKRGSTIEVVEQIAKEVVNRTGPRGMPHDRAQKEEEAWDEYRQAREMIDRIGEVCVKAVHLLAVIDLSSSNVENWKRAKRILRIIADASANNDICQWPAVDDIGSSRVALPCLRCHFPRFTVADDDGPDCGLHITHYLLGVAYYLQGKLNKAVKALEGATRGDFYEAHYLLGTQLCSAFGLLLEPITQSEDNLLAPDCLNLVAVAHAMQAKAHGEGVGSDEVRPPHVVPLSSQADLGSAQAAIVDAHDVSRLAIEYVSAKSALAQRDYKTALAHYRAIANTLKRPGSVDVPDSLPVDGPVVWHEYLECLLATGAHTKDVSALFSVSQALFRLGKFEEALSVLERIGSAMAAAKSGKITAAPHAELRVRLNNNKAMVMARLGRHEDALNQLQAVQNLATAKDQKLEVAFNIAVLLTHMKREEDAARAWLPARGQPLDQLPSYYQRWVANVRTDSSAGYASPTNRRPSDKTARDFNSSAMAAATRWPAETSYREMDRALGEVWRKCREQQRVLEEIESVGSLAIDCFDT</sequence>
<dbReference type="SUPFAM" id="SSF48452">
    <property type="entry name" value="TPR-like"/>
    <property type="match status" value="2"/>
</dbReference>
<evidence type="ECO:0000313" key="3">
    <source>
        <dbReference type="Proteomes" id="UP000011083"/>
    </source>
</evidence>
<feature type="region of interest" description="Disordered" evidence="1">
    <location>
        <begin position="602"/>
        <end position="622"/>
    </location>
</feature>
<keyword evidence="3" id="KW-1185">Reference proteome</keyword>
<dbReference type="Proteomes" id="UP000011083">
    <property type="component" value="Unassembled WGS sequence"/>
</dbReference>
<dbReference type="KEGG" id="acan:ACA1_055630"/>
<name>L8H6D4_ACACF</name>
<accession>L8H6D4</accession>
<dbReference type="EMBL" id="KB007909">
    <property type="protein sequence ID" value="ELR20797.1"/>
    <property type="molecule type" value="Genomic_DNA"/>
</dbReference>
<evidence type="ECO:0000313" key="2">
    <source>
        <dbReference type="EMBL" id="ELR20797.1"/>
    </source>
</evidence>
<feature type="region of interest" description="Disordered" evidence="1">
    <location>
        <begin position="127"/>
        <end position="153"/>
    </location>
</feature>
<proteinExistence type="predicted"/>
<dbReference type="AlphaFoldDB" id="L8H6D4"/>